<evidence type="ECO:0000313" key="9">
    <source>
        <dbReference type="EMBL" id="CAB5009132.1"/>
    </source>
</evidence>
<evidence type="ECO:0000313" key="2">
    <source>
        <dbReference type="EMBL" id="CAB4681721.1"/>
    </source>
</evidence>
<dbReference type="EMBL" id="CAFBOO010000002">
    <property type="protein sequence ID" value="CAB4978473.1"/>
    <property type="molecule type" value="Genomic_DNA"/>
</dbReference>
<dbReference type="EMBL" id="CAEZUM010000084">
    <property type="protein sequence ID" value="CAB4606241.1"/>
    <property type="molecule type" value="Genomic_DNA"/>
</dbReference>
<dbReference type="EMBL" id="CAEZYT010000109">
    <property type="protein sequence ID" value="CAB4744616.1"/>
    <property type="molecule type" value="Genomic_DNA"/>
</dbReference>
<sequence>MRKSMRAIYVLLLSTSVAASTVNGILPAQSSTSALASTWPTVPSIGFSSSDDSLIETKSYVTGFSYAEGATSGIYARTVQCTSVDDVACASSDSIFAQLILPPCSATATEMCIESLEVSDAKGVLKKAVFGYELQGPKYPASTIRNSPAGSSAGVWRAQESPNSSGADEYAVVVSTTFQNYQNKTCTQFLTTPCAFTRGFRARIYPINQASNTEPNQNCLWVEGQKCAKKVDFAPGSRAALSVRIDNSLTGFLFGRIKNVNLDLTSLSPTANLLRVEADPIDVPKIYAYVAKSELTKYPKIVEYWKTRRQQLAATDFTSNDTIDTGPAPEWAMGDFQAFEELVKSGPLVTSIWRVGTQAGSGTGSKCFDDKSKLQGLVTTNAPTYLPNPPVFENDELAYKVAGAHHLADGVTLFKGSYDLVLRSEFARCLYGFTTAPIRAKVSVVSTDGSTQDIATESLREDATRQWLYLSAKNFTFSSPTIKVKLTQDAPAPQATPEATKKTSPAPIAKKTITCIKGKTTKKVTATNPACPKGYTKK</sequence>
<evidence type="ECO:0000313" key="3">
    <source>
        <dbReference type="EMBL" id="CAB4744616.1"/>
    </source>
</evidence>
<dbReference type="EMBL" id="CAFBPO010000001">
    <property type="protein sequence ID" value="CAB5009132.1"/>
    <property type="molecule type" value="Genomic_DNA"/>
</dbReference>
<gene>
    <name evidence="1" type="ORF">UFOPK1824_01072</name>
    <name evidence="2" type="ORF">UFOPK2340_01158</name>
    <name evidence="3" type="ORF">UFOPK2772_01233</name>
    <name evidence="4" type="ORF">UFOPK2850_00943</name>
    <name evidence="5" type="ORF">UFOPK3027_00330</name>
    <name evidence="6" type="ORF">UFOPK3256_00451</name>
    <name evidence="7" type="ORF">UFOPK3827_00014</name>
    <name evidence="8" type="ORF">UFOPK3982_00253</name>
    <name evidence="9" type="ORF">UFOPK4120_00138</name>
    <name evidence="10" type="ORF">UFOPK4404_00014</name>
</gene>
<evidence type="ECO:0000313" key="7">
    <source>
        <dbReference type="EMBL" id="CAB4942474.1"/>
    </source>
</evidence>
<accession>A0A6J7MJ23</accession>
<evidence type="ECO:0000313" key="6">
    <source>
        <dbReference type="EMBL" id="CAB4840722.1"/>
    </source>
</evidence>
<evidence type="ECO:0000313" key="10">
    <source>
        <dbReference type="EMBL" id="CAB5069488.1"/>
    </source>
</evidence>
<dbReference type="EMBL" id="CAEZXC010000082">
    <property type="protein sequence ID" value="CAB4681721.1"/>
    <property type="molecule type" value="Genomic_DNA"/>
</dbReference>
<protein>
    <submittedName>
        <fullName evidence="8">Unannotated protein</fullName>
    </submittedName>
</protein>
<dbReference type="EMBL" id="CAFAAN010000003">
    <property type="protein sequence ID" value="CAB4796446.1"/>
    <property type="molecule type" value="Genomic_DNA"/>
</dbReference>
<evidence type="ECO:0000313" key="4">
    <source>
        <dbReference type="EMBL" id="CAB4758512.1"/>
    </source>
</evidence>
<dbReference type="EMBL" id="CAEZZH010000010">
    <property type="protein sequence ID" value="CAB4758512.1"/>
    <property type="molecule type" value="Genomic_DNA"/>
</dbReference>
<name>A0A6J7MJ23_9ZZZZ</name>
<evidence type="ECO:0000313" key="1">
    <source>
        <dbReference type="EMBL" id="CAB4606241.1"/>
    </source>
</evidence>
<dbReference type="EMBL" id="CAFAZW010000004">
    <property type="protein sequence ID" value="CAB4840722.1"/>
    <property type="molecule type" value="Genomic_DNA"/>
</dbReference>
<proteinExistence type="predicted"/>
<reference evidence="8" key="1">
    <citation type="submission" date="2020-05" db="EMBL/GenBank/DDBJ databases">
        <authorList>
            <person name="Chiriac C."/>
            <person name="Salcher M."/>
            <person name="Ghai R."/>
            <person name="Kavagutti S V."/>
        </authorList>
    </citation>
    <scope>NUCLEOTIDE SEQUENCE</scope>
</reference>
<dbReference type="EMBL" id="CAFBQY010000001">
    <property type="protein sequence ID" value="CAB5069488.1"/>
    <property type="molecule type" value="Genomic_DNA"/>
</dbReference>
<dbReference type="EMBL" id="CAFBNM010000001">
    <property type="protein sequence ID" value="CAB4942474.1"/>
    <property type="molecule type" value="Genomic_DNA"/>
</dbReference>
<evidence type="ECO:0000313" key="5">
    <source>
        <dbReference type="EMBL" id="CAB4796446.1"/>
    </source>
</evidence>
<dbReference type="AlphaFoldDB" id="A0A6J7MJ23"/>
<evidence type="ECO:0000313" key="8">
    <source>
        <dbReference type="EMBL" id="CAB4978473.1"/>
    </source>
</evidence>
<organism evidence="8">
    <name type="scientific">freshwater metagenome</name>
    <dbReference type="NCBI Taxonomy" id="449393"/>
    <lineage>
        <taxon>unclassified sequences</taxon>
        <taxon>metagenomes</taxon>
        <taxon>ecological metagenomes</taxon>
    </lineage>
</organism>